<evidence type="ECO:0000256" key="3">
    <source>
        <dbReference type="ARBA" id="ARBA00022737"/>
    </source>
</evidence>
<feature type="region of interest" description="Disordered" evidence="7">
    <location>
        <begin position="13"/>
        <end position="84"/>
    </location>
</feature>
<dbReference type="GO" id="GO:0003676">
    <property type="term" value="F:nucleic acid binding"/>
    <property type="evidence" value="ECO:0007669"/>
    <property type="project" value="InterPro"/>
</dbReference>
<dbReference type="InterPro" id="IPR003604">
    <property type="entry name" value="Matrin/U1-like-C_Znf_C2H2"/>
</dbReference>
<feature type="region of interest" description="Disordered" evidence="7">
    <location>
        <begin position="281"/>
        <end position="322"/>
    </location>
</feature>
<protein>
    <submittedName>
        <fullName evidence="10">Zinc finger RNA-binding protein</fullName>
    </submittedName>
</protein>
<evidence type="ECO:0000313" key="11">
    <source>
        <dbReference type="Proteomes" id="UP000030645"/>
    </source>
</evidence>
<dbReference type="InterPro" id="IPR013087">
    <property type="entry name" value="Znf_C2H2_type"/>
</dbReference>
<organism evidence="10 11">
    <name type="scientific">Morus notabilis</name>
    <dbReference type="NCBI Taxonomy" id="981085"/>
    <lineage>
        <taxon>Eukaryota</taxon>
        <taxon>Viridiplantae</taxon>
        <taxon>Streptophyta</taxon>
        <taxon>Embryophyta</taxon>
        <taxon>Tracheophyta</taxon>
        <taxon>Spermatophyta</taxon>
        <taxon>Magnoliopsida</taxon>
        <taxon>eudicotyledons</taxon>
        <taxon>Gunneridae</taxon>
        <taxon>Pentapetalae</taxon>
        <taxon>rosids</taxon>
        <taxon>fabids</taxon>
        <taxon>Rosales</taxon>
        <taxon>Moraceae</taxon>
        <taxon>Moreae</taxon>
        <taxon>Morus</taxon>
    </lineage>
</organism>
<feature type="domain" description="U1-type" evidence="9">
    <location>
        <begin position="180"/>
        <end position="214"/>
    </location>
</feature>
<evidence type="ECO:0000256" key="5">
    <source>
        <dbReference type="ARBA" id="ARBA00022833"/>
    </source>
</evidence>
<dbReference type="GO" id="GO:0008270">
    <property type="term" value="F:zinc ion binding"/>
    <property type="evidence" value="ECO:0007669"/>
    <property type="project" value="UniProtKB-KW"/>
</dbReference>
<dbReference type="AlphaFoldDB" id="W9S2S0"/>
<dbReference type="Gene3D" id="3.30.160.60">
    <property type="entry name" value="Classic Zinc Finger"/>
    <property type="match status" value="3"/>
</dbReference>
<feature type="compositionally biased region" description="Low complexity" evidence="7">
    <location>
        <begin position="281"/>
        <end position="300"/>
    </location>
</feature>
<evidence type="ECO:0000259" key="9">
    <source>
        <dbReference type="SMART" id="SM00451"/>
    </source>
</evidence>
<evidence type="ECO:0000256" key="7">
    <source>
        <dbReference type="SAM" id="MobiDB-lite"/>
    </source>
</evidence>
<feature type="domain" description="C2H2-type" evidence="8">
    <location>
        <begin position="247"/>
        <end position="271"/>
    </location>
</feature>
<evidence type="ECO:0000256" key="6">
    <source>
        <dbReference type="ARBA" id="ARBA00023242"/>
    </source>
</evidence>
<feature type="domain" description="U1-type" evidence="9">
    <location>
        <begin position="244"/>
        <end position="278"/>
    </location>
</feature>
<dbReference type="Pfam" id="PF12874">
    <property type="entry name" value="zf-met"/>
    <property type="match status" value="3"/>
</dbReference>
<evidence type="ECO:0000256" key="2">
    <source>
        <dbReference type="ARBA" id="ARBA00022723"/>
    </source>
</evidence>
<name>W9S2S0_9ROSA</name>
<dbReference type="InterPro" id="IPR051868">
    <property type="entry name" value="ZN346_ZMAT4"/>
</dbReference>
<dbReference type="SUPFAM" id="SSF57667">
    <property type="entry name" value="beta-beta-alpha zinc fingers"/>
    <property type="match status" value="3"/>
</dbReference>
<dbReference type="eggNOG" id="ENOG502RZ9K">
    <property type="taxonomic scope" value="Eukaryota"/>
</dbReference>
<sequence length="391" mass="42089">MFDPSQFTYTNLSSHFPDQLHTTNPNNPYFPVPQPFLSSSLTSEPYIHPPGTDPLPNWGSLQLTSGEFQAKPPNSEDPNSASQNWVVKQSAPIRYDALAKPENENSLLTTSSNSFWTHQPPATNVTAIVPQQTEASQTISFPNQTSSIGGQVTYGTPTMATSVELEMKKRKILGCGTALDSVRMCTICNVACNSEEVFNKHVAGRKHAAQAALAALGDIGPYFAAVRAQFNGTPKKFPKKIKFVQSAWCEVCKINCNSNDVYVSHLSGKKHQKNLEQLNKLQNNPSSTSSSTISSSSSSTPMIGPAENPEANKSKNVVDAPKSLKIPTGEDLEAKRKKIVKAGGAAGAIRTCAICNVVCNSQTVFNFHLGGQKHADMVKKLKAAGKEIAGP</sequence>
<proteinExistence type="predicted"/>
<dbReference type="EMBL" id="KE345665">
    <property type="protein sequence ID" value="EXC11034.1"/>
    <property type="molecule type" value="Genomic_DNA"/>
</dbReference>
<feature type="domain" description="C2H2-type" evidence="8">
    <location>
        <begin position="350"/>
        <end position="374"/>
    </location>
</feature>
<feature type="compositionally biased region" description="Polar residues" evidence="7">
    <location>
        <begin position="13"/>
        <end position="27"/>
    </location>
</feature>
<feature type="domain" description="U1-type" evidence="9">
    <location>
        <begin position="347"/>
        <end position="381"/>
    </location>
</feature>
<dbReference type="SMART" id="SM00451">
    <property type="entry name" value="ZnF_U1"/>
    <property type="match status" value="3"/>
</dbReference>
<dbReference type="KEGG" id="mnt:21398360"/>
<keyword evidence="5" id="KW-0862">Zinc</keyword>
<gene>
    <name evidence="10" type="ORF">L484_015254</name>
</gene>
<comment type="subcellular location">
    <subcellularLocation>
        <location evidence="1">Nucleus</location>
    </subcellularLocation>
</comment>
<evidence type="ECO:0000259" key="8">
    <source>
        <dbReference type="SMART" id="SM00355"/>
    </source>
</evidence>
<keyword evidence="6" id="KW-0539">Nucleus</keyword>
<evidence type="ECO:0000256" key="1">
    <source>
        <dbReference type="ARBA" id="ARBA00004123"/>
    </source>
</evidence>
<dbReference type="OrthoDB" id="434647at2759"/>
<keyword evidence="11" id="KW-1185">Reference proteome</keyword>
<reference evidence="11" key="1">
    <citation type="submission" date="2013-01" db="EMBL/GenBank/DDBJ databases">
        <title>Draft Genome Sequence of a Mulberry Tree, Morus notabilis C.K. Schneid.</title>
        <authorList>
            <person name="He N."/>
            <person name="Zhao S."/>
        </authorList>
    </citation>
    <scope>NUCLEOTIDE SEQUENCE</scope>
</reference>
<keyword evidence="2" id="KW-0479">Metal-binding</keyword>
<dbReference type="SMART" id="SM00355">
    <property type="entry name" value="ZnF_C2H2"/>
    <property type="match status" value="3"/>
</dbReference>
<dbReference type="PANTHER" id="PTHR46144:SF6">
    <property type="entry name" value="C2H2-TYPE DOMAIN-CONTAINING PROTEIN"/>
    <property type="match status" value="1"/>
</dbReference>
<feature type="domain" description="C2H2-type" evidence="8">
    <location>
        <begin position="183"/>
        <end position="207"/>
    </location>
</feature>
<evidence type="ECO:0000313" key="10">
    <source>
        <dbReference type="EMBL" id="EXC11034.1"/>
    </source>
</evidence>
<accession>W9S2S0</accession>
<evidence type="ECO:0000256" key="4">
    <source>
        <dbReference type="ARBA" id="ARBA00022771"/>
    </source>
</evidence>
<keyword evidence="3" id="KW-0677">Repeat</keyword>
<keyword evidence="4" id="KW-0863">Zinc-finger</keyword>
<dbReference type="InterPro" id="IPR036236">
    <property type="entry name" value="Znf_C2H2_sf"/>
</dbReference>
<dbReference type="GO" id="GO:0005634">
    <property type="term" value="C:nucleus"/>
    <property type="evidence" value="ECO:0007669"/>
    <property type="project" value="UniProtKB-SubCell"/>
</dbReference>
<dbReference type="Proteomes" id="UP000030645">
    <property type="component" value="Unassembled WGS sequence"/>
</dbReference>
<dbReference type="PANTHER" id="PTHR46144">
    <property type="entry name" value="ZINC FINGER PROTEIN 385B-LIKE"/>
    <property type="match status" value="1"/>
</dbReference>